<dbReference type="EMBL" id="JBHTIA010000008">
    <property type="protein sequence ID" value="MFD0765601.1"/>
    <property type="molecule type" value="Genomic_DNA"/>
</dbReference>
<name>A0ABW2ZHG6_9SPHI</name>
<dbReference type="Pfam" id="PF12867">
    <property type="entry name" value="DinB_2"/>
    <property type="match status" value="1"/>
</dbReference>
<evidence type="ECO:0000259" key="1">
    <source>
        <dbReference type="Pfam" id="PF12867"/>
    </source>
</evidence>
<dbReference type="RefSeq" id="WP_377142820.1">
    <property type="nucleotide sequence ID" value="NZ_JBHTIA010000008.1"/>
</dbReference>
<accession>A0ABW2ZHG6</accession>
<dbReference type="InterPro" id="IPR024775">
    <property type="entry name" value="DinB-like"/>
</dbReference>
<evidence type="ECO:0000313" key="2">
    <source>
        <dbReference type="EMBL" id="MFD0765601.1"/>
    </source>
</evidence>
<comment type="caution">
    <text evidence="2">The sequence shown here is derived from an EMBL/GenBank/DDBJ whole genome shotgun (WGS) entry which is preliminary data.</text>
</comment>
<dbReference type="Gene3D" id="1.20.120.450">
    <property type="entry name" value="dinb family like domain"/>
    <property type="match status" value="1"/>
</dbReference>
<organism evidence="2 3">
    <name type="scientific">Mucilaginibacter lutimaris</name>
    <dbReference type="NCBI Taxonomy" id="931629"/>
    <lineage>
        <taxon>Bacteria</taxon>
        <taxon>Pseudomonadati</taxon>
        <taxon>Bacteroidota</taxon>
        <taxon>Sphingobacteriia</taxon>
        <taxon>Sphingobacteriales</taxon>
        <taxon>Sphingobacteriaceae</taxon>
        <taxon>Mucilaginibacter</taxon>
    </lineage>
</organism>
<dbReference type="SUPFAM" id="SSF109854">
    <property type="entry name" value="DinB/YfiT-like putative metalloenzymes"/>
    <property type="match status" value="1"/>
</dbReference>
<dbReference type="InterPro" id="IPR034660">
    <property type="entry name" value="DinB/YfiT-like"/>
</dbReference>
<keyword evidence="3" id="KW-1185">Reference proteome</keyword>
<sequence>MIDKQLDIIRQPRLKIIETLNAFSLDQLNKIPSGFNNNIIWNLGHMIAAQQGVCYKRAGLNTWIDDDFFDAYKPDSKPAGPVSQDEYDNIKTLLTTSIDQLEHDYKNGIFENYPTWTTRYGVQMSNIDEAIAFLPFHEGLHIGYIMAMRKLV</sequence>
<feature type="domain" description="DinB-like" evidence="1">
    <location>
        <begin position="17"/>
        <end position="145"/>
    </location>
</feature>
<reference evidence="3" key="1">
    <citation type="journal article" date="2019" name="Int. J. Syst. Evol. Microbiol.">
        <title>The Global Catalogue of Microorganisms (GCM) 10K type strain sequencing project: providing services to taxonomists for standard genome sequencing and annotation.</title>
        <authorList>
            <consortium name="The Broad Institute Genomics Platform"/>
            <consortium name="The Broad Institute Genome Sequencing Center for Infectious Disease"/>
            <person name="Wu L."/>
            <person name="Ma J."/>
        </authorList>
    </citation>
    <scope>NUCLEOTIDE SEQUENCE [LARGE SCALE GENOMIC DNA]</scope>
    <source>
        <strain evidence="3">CCUG 60742</strain>
    </source>
</reference>
<protein>
    <submittedName>
        <fullName evidence="2">DinB family protein</fullName>
    </submittedName>
</protein>
<gene>
    <name evidence="2" type="ORF">ACFQZI_12125</name>
</gene>
<proteinExistence type="predicted"/>
<evidence type="ECO:0000313" key="3">
    <source>
        <dbReference type="Proteomes" id="UP001597073"/>
    </source>
</evidence>
<dbReference type="Proteomes" id="UP001597073">
    <property type="component" value="Unassembled WGS sequence"/>
</dbReference>